<keyword evidence="3" id="KW-1185">Reference proteome</keyword>
<proteinExistence type="predicted"/>
<keyword evidence="1" id="KW-0472">Membrane</keyword>
<dbReference type="AlphaFoldDB" id="A0A915YBE5"/>
<evidence type="ECO:0000313" key="2">
    <source>
        <dbReference type="EMBL" id="BDS09975.1"/>
    </source>
</evidence>
<dbReference type="Proteomes" id="UP001060919">
    <property type="component" value="Chromosome"/>
</dbReference>
<name>A0A915YBE5_9BACT</name>
<organism evidence="2 3">
    <name type="scientific">Aureispira anguillae</name>
    <dbReference type="NCBI Taxonomy" id="2864201"/>
    <lineage>
        <taxon>Bacteria</taxon>
        <taxon>Pseudomonadati</taxon>
        <taxon>Bacteroidota</taxon>
        <taxon>Saprospiria</taxon>
        <taxon>Saprospirales</taxon>
        <taxon>Saprospiraceae</taxon>
        <taxon>Aureispira</taxon>
    </lineage>
</organism>
<protein>
    <submittedName>
        <fullName evidence="2">Uncharacterized protein</fullName>
    </submittedName>
</protein>
<feature type="transmembrane region" description="Helical" evidence="1">
    <location>
        <begin position="39"/>
        <end position="58"/>
    </location>
</feature>
<evidence type="ECO:0000256" key="1">
    <source>
        <dbReference type="SAM" id="Phobius"/>
    </source>
</evidence>
<reference evidence="2" key="1">
    <citation type="submission" date="2022-09" db="EMBL/GenBank/DDBJ databases">
        <title>Aureispira anguillicida sp. nov., isolated from Leptocephalus of Japanese eel Anguilla japonica.</title>
        <authorList>
            <person name="Yuasa K."/>
            <person name="Mekata T."/>
            <person name="Ikunari K."/>
        </authorList>
    </citation>
    <scope>NUCLEOTIDE SEQUENCE</scope>
    <source>
        <strain evidence="2">EL160426</strain>
    </source>
</reference>
<keyword evidence="1" id="KW-0812">Transmembrane</keyword>
<dbReference type="KEGG" id="aup:AsAng_0006800"/>
<dbReference type="EMBL" id="AP026867">
    <property type="protein sequence ID" value="BDS09975.1"/>
    <property type="molecule type" value="Genomic_DNA"/>
</dbReference>
<keyword evidence="1" id="KW-1133">Transmembrane helix</keyword>
<dbReference type="RefSeq" id="WP_264791321.1">
    <property type="nucleotide sequence ID" value="NZ_AP026867.1"/>
</dbReference>
<accession>A0A915YBE5</accession>
<gene>
    <name evidence="2" type="ORF">AsAng_0006800</name>
</gene>
<evidence type="ECO:0000313" key="3">
    <source>
        <dbReference type="Proteomes" id="UP001060919"/>
    </source>
</evidence>
<sequence>MPTTRPKNKLSNDMIKLEISLSNLILGELAFFVMVEPKILYTIIVLIPSGIGAFGEIIKEHKRPYKEKRTDNLSDRMDQFIFLIPKVAI</sequence>